<keyword evidence="7" id="KW-1185">Reference proteome</keyword>
<proteinExistence type="predicted"/>
<reference evidence="6 7" key="2">
    <citation type="submission" date="2018-11" db="EMBL/GenBank/DDBJ databases">
        <authorList>
            <consortium name="Pathogen Informatics"/>
        </authorList>
    </citation>
    <scope>NUCLEOTIDE SEQUENCE [LARGE SCALE GENOMIC DNA]</scope>
</reference>
<gene>
    <name evidence="6" type="ORF">GPUH_LOCUS20380</name>
</gene>
<keyword evidence="5" id="KW-0653">Protein transport</keyword>
<dbReference type="Gene3D" id="1.25.10.10">
    <property type="entry name" value="Leucine-rich Repeat Variant"/>
    <property type="match status" value="1"/>
</dbReference>
<name>A0A183EHD9_9BILA</name>
<evidence type="ECO:0000313" key="7">
    <source>
        <dbReference type="Proteomes" id="UP000271098"/>
    </source>
</evidence>
<evidence type="ECO:0000256" key="2">
    <source>
        <dbReference type="ARBA" id="ARBA00022448"/>
    </source>
</evidence>
<reference evidence="8" key="1">
    <citation type="submission" date="2016-06" db="UniProtKB">
        <authorList>
            <consortium name="WormBaseParasite"/>
        </authorList>
    </citation>
    <scope>IDENTIFICATION</scope>
</reference>
<accession>A0A183EHD9</accession>
<dbReference type="PANTHER" id="PTHR10527">
    <property type="entry name" value="IMPORTIN BETA"/>
    <property type="match status" value="1"/>
</dbReference>
<sequence>MDEDDDGDDDRKCSAASLDVLSSIFNNDFLPTLLPILKETLFHSNWLVGDFSLSNFPVITIHDYSLVKESGILALGAVAEGCMAGITPHLPELIPFLIASLQDRKALVRSITCWTLSRYCHFVVQQDHNLYFKQLLKELLARVLDGNKRVQEAACSAFATLEEEANVELVPYLPEILATLVEAFDRYQAKNLLILYDAVGTLADSVGPNLNEPHYVEVVLLSTKISMACLLLSSSQAECAFVSDNNETIDGEVGISW</sequence>
<evidence type="ECO:0000256" key="1">
    <source>
        <dbReference type="ARBA" id="ARBA00004496"/>
    </source>
</evidence>
<dbReference type="WBParaSite" id="GPUH_0002040501-mRNA-1">
    <property type="protein sequence ID" value="GPUH_0002040501-mRNA-1"/>
    <property type="gene ID" value="GPUH_0002040501"/>
</dbReference>
<keyword evidence="4" id="KW-0677">Repeat</keyword>
<dbReference type="Pfam" id="PF13513">
    <property type="entry name" value="HEAT_EZ"/>
    <property type="match status" value="1"/>
</dbReference>
<dbReference type="AlphaFoldDB" id="A0A183EHD9"/>
<dbReference type="InterPro" id="IPR040122">
    <property type="entry name" value="Importin_beta"/>
</dbReference>
<evidence type="ECO:0000256" key="3">
    <source>
        <dbReference type="ARBA" id="ARBA00022490"/>
    </source>
</evidence>
<dbReference type="InterPro" id="IPR011989">
    <property type="entry name" value="ARM-like"/>
</dbReference>
<dbReference type="EMBL" id="UYRT01090329">
    <property type="protein sequence ID" value="VDN35909.1"/>
    <property type="molecule type" value="Genomic_DNA"/>
</dbReference>
<dbReference type="OrthoDB" id="951172at2759"/>
<dbReference type="InterPro" id="IPR016024">
    <property type="entry name" value="ARM-type_fold"/>
</dbReference>
<evidence type="ECO:0000256" key="4">
    <source>
        <dbReference type="ARBA" id="ARBA00022737"/>
    </source>
</evidence>
<comment type="subcellular location">
    <subcellularLocation>
        <location evidence="1">Cytoplasm</location>
    </subcellularLocation>
</comment>
<dbReference type="GO" id="GO:0005737">
    <property type="term" value="C:cytoplasm"/>
    <property type="evidence" value="ECO:0007669"/>
    <property type="project" value="UniProtKB-SubCell"/>
</dbReference>
<evidence type="ECO:0000256" key="5">
    <source>
        <dbReference type="ARBA" id="ARBA00022927"/>
    </source>
</evidence>
<dbReference type="SUPFAM" id="SSF48371">
    <property type="entry name" value="ARM repeat"/>
    <property type="match status" value="1"/>
</dbReference>
<keyword evidence="2" id="KW-0813">Transport</keyword>
<dbReference type="Proteomes" id="UP000271098">
    <property type="component" value="Unassembled WGS sequence"/>
</dbReference>
<organism evidence="8">
    <name type="scientific">Gongylonema pulchrum</name>
    <dbReference type="NCBI Taxonomy" id="637853"/>
    <lineage>
        <taxon>Eukaryota</taxon>
        <taxon>Metazoa</taxon>
        <taxon>Ecdysozoa</taxon>
        <taxon>Nematoda</taxon>
        <taxon>Chromadorea</taxon>
        <taxon>Rhabditida</taxon>
        <taxon>Spirurina</taxon>
        <taxon>Spiruromorpha</taxon>
        <taxon>Spiruroidea</taxon>
        <taxon>Gongylonematidae</taxon>
        <taxon>Gongylonema</taxon>
    </lineage>
</organism>
<keyword evidence="3" id="KW-0963">Cytoplasm</keyword>
<protein>
    <submittedName>
        <fullName evidence="8">Importin-5</fullName>
    </submittedName>
</protein>
<evidence type="ECO:0000313" key="8">
    <source>
        <dbReference type="WBParaSite" id="GPUH_0002040501-mRNA-1"/>
    </source>
</evidence>
<dbReference type="GO" id="GO:0006606">
    <property type="term" value="P:protein import into nucleus"/>
    <property type="evidence" value="ECO:0007669"/>
    <property type="project" value="InterPro"/>
</dbReference>
<evidence type="ECO:0000313" key="6">
    <source>
        <dbReference type="EMBL" id="VDN35909.1"/>
    </source>
</evidence>